<keyword evidence="1" id="KW-0812">Transmembrane</keyword>
<accession>A0A074VZF7</accession>
<keyword evidence="1" id="KW-1133">Transmembrane helix</keyword>
<evidence type="ECO:0000313" key="3">
    <source>
        <dbReference type="Proteomes" id="UP000030672"/>
    </source>
</evidence>
<name>A0A074VZF7_AURM1</name>
<gene>
    <name evidence="2" type="ORF">M437DRAFT_74993</name>
</gene>
<dbReference type="AlphaFoldDB" id="A0A074VZF7"/>
<protein>
    <submittedName>
        <fullName evidence="2">Uncharacterized protein</fullName>
    </submittedName>
</protein>
<dbReference type="GeneID" id="63919706"/>
<dbReference type="Proteomes" id="UP000030672">
    <property type="component" value="Unassembled WGS sequence"/>
</dbReference>
<evidence type="ECO:0000256" key="1">
    <source>
        <dbReference type="SAM" id="Phobius"/>
    </source>
</evidence>
<keyword evidence="3" id="KW-1185">Reference proteome</keyword>
<dbReference type="EMBL" id="KL584832">
    <property type="protein sequence ID" value="KEQ63092.1"/>
    <property type="molecule type" value="Genomic_DNA"/>
</dbReference>
<proteinExistence type="predicted"/>
<organism evidence="2 3">
    <name type="scientific">Aureobasidium melanogenum (strain CBS 110374)</name>
    <name type="common">Aureobasidium pullulans var. melanogenum</name>
    <dbReference type="NCBI Taxonomy" id="1043003"/>
    <lineage>
        <taxon>Eukaryota</taxon>
        <taxon>Fungi</taxon>
        <taxon>Dikarya</taxon>
        <taxon>Ascomycota</taxon>
        <taxon>Pezizomycotina</taxon>
        <taxon>Dothideomycetes</taxon>
        <taxon>Dothideomycetidae</taxon>
        <taxon>Dothideales</taxon>
        <taxon>Saccotheciaceae</taxon>
        <taxon>Aureobasidium</taxon>
    </lineage>
</organism>
<reference evidence="2 3" key="1">
    <citation type="journal article" date="2014" name="BMC Genomics">
        <title>Genome sequencing of four Aureobasidium pullulans varieties: biotechnological potential, stress tolerance, and description of new species.</title>
        <authorList>
            <person name="Gostin Ar C."/>
            <person name="Ohm R.A."/>
            <person name="Kogej T."/>
            <person name="Sonjak S."/>
            <person name="Turk M."/>
            <person name="Zajc J."/>
            <person name="Zalar P."/>
            <person name="Grube M."/>
            <person name="Sun H."/>
            <person name="Han J."/>
            <person name="Sharma A."/>
            <person name="Chiniquy J."/>
            <person name="Ngan C.Y."/>
            <person name="Lipzen A."/>
            <person name="Barry K."/>
            <person name="Grigoriev I.V."/>
            <person name="Gunde-Cimerman N."/>
        </authorList>
    </citation>
    <scope>NUCLEOTIDE SEQUENCE [LARGE SCALE GENOMIC DNA]</scope>
    <source>
        <strain evidence="2 3">CBS 110374</strain>
    </source>
</reference>
<feature type="transmembrane region" description="Helical" evidence="1">
    <location>
        <begin position="20"/>
        <end position="40"/>
    </location>
</feature>
<dbReference type="RefSeq" id="XP_040880115.1">
    <property type="nucleotide sequence ID" value="XM_041026333.1"/>
</dbReference>
<sequence length="59" mass="6836">MPTTSPNHNNRTFMERMSDALVYVLAFPFIIFGIALKRAFTQGGEHHSYRKNLPEQKLI</sequence>
<evidence type="ECO:0000313" key="2">
    <source>
        <dbReference type="EMBL" id="KEQ63092.1"/>
    </source>
</evidence>
<dbReference type="HOGENOM" id="CLU_2960345_0_0_1"/>
<keyword evidence="1" id="KW-0472">Membrane</keyword>